<keyword evidence="2" id="KW-1133">Transmembrane helix</keyword>
<dbReference type="EMBL" id="BOMM01000080">
    <property type="protein sequence ID" value="GIE16216.1"/>
    <property type="molecule type" value="Genomic_DNA"/>
</dbReference>
<keyword evidence="2" id="KW-0812">Transmembrane</keyword>
<dbReference type="Proteomes" id="UP000598174">
    <property type="component" value="Unassembled WGS sequence"/>
</dbReference>
<name>A0A919MDW0_9ACTN</name>
<reference evidence="3" key="1">
    <citation type="submission" date="2021-01" db="EMBL/GenBank/DDBJ databases">
        <title>Whole genome shotgun sequence of Actinoplanes ferrugineus NBRC 15555.</title>
        <authorList>
            <person name="Komaki H."/>
            <person name="Tamura T."/>
        </authorList>
    </citation>
    <scope>NUCLEOTIDE SEQUENCE</scope>
    <source>
        <strain evidence="3">NBRC 15555</strain>
    </source>
</reference>
<feature type="region of interest" description="Disordered" evidence="1">
    <location>
        <begin position="91"/>
        <end position="121"/>
    </location>
</feature>
<keyword evidence="4" id="KW-1185">Reference proteome</keyword>
<protein>
    <submittedName>
        <fullName evidence="3">Uncharacterized protein</fullName>
    </submittedName>
</protein>
<feature type="transmembrane region" description="Helical" evidence="2">
    <location>
        <begin position="58"/>
        <end position="85"/>
    </location>
</feature>
<evidence type="ECO:0000313" key="3">
    <source>
        <dbReference type="EMBL" id="GIE16216.1"/>
    </source>
</evidence>
<feature type="transmembrane region" description="Helical" evidence="2">
    <location>
        <begin position="17"/>
        <end position="37"/>
    </location>
</feature>
<keyword evidence="2" id="KW-0472">Membrane</keyword>
<evidence type="ECO:0000256" key="1">
    <source>
        <dbReference type="SAM" id="MobiDB-lite"/>
    </source>
</evidence>
<gene>
    <name evidence="3" type="ORF">Afe05nite_80560</name>
</gene>
<proteinExistence type="predicted"/>
<evidence type="ECO:0000256" key="2">
    <source>
        <dbReference type="SAM" id="Phobius"/>
    </source>
</evidence>
<accession>A0A919MDW0</accession>
<dbReference type="AlphaFoldDB" id="A0A919MDW0"/>
<organism evidence="3 4">
    <name type="scientific">Paractinoplanes ferrugineus</name>
    <dbReference type="NCBI Taxonomy" id="113564"/>
    <lineage>
        <taxon>Bacteria</taxon>
        <taxon>Bacillati</taxon>
        <taxon>Actinomycetota</taxon>
        <taxon>Actinomycetes</taxon>
        <taxon>Micromonosporales</taxon>
        <taxon>Micromonosporaceae</taxon>
        <taxon>Paractinoplanes</taxon>
    </lineage>
</organism>
<evidence type="ECO:0000313" key="4">
    <source>
        <dbReference type="Proteomes" id="UP000598174"/>
    </source>
</evidence>
<comment type="caution">
    <text evidence="3">The sequence shown here is derived from an EMBL/GenBank/DDBJ whole genome shotgun (WGS) entry which is preliminary data.</text>
</comment>
<dbReference type="RefSeq" id="WP_203822558.1">
    <property type="nucleotide sequence ID" value="NZ_BAAABP010000012.1"/>
</dbReference>
<sequence>MFETAAEVTGRDVAGPVVLILLLTGSAVFVVGYAMAVMHRANKDYKSSKAGLPKQRKAYWQAWWTAVRRGTLVFLIFVCLVAYWWRSGDGDADATTPEPSKSPKAPITDRWVTRTPAVTHR</sequence>